<organism evidence="4 5">
    <name type="scientific">Acyrthosiphon pisum</name>
    <name type="common">Pea aphid</name>
    <dbReference type="NCBI Taxonomy" id="7029"/>
    <lineage>
        <taxon>Eukaryota</taxon>
        <taxon>Metazoa</taxon>
        <taxon>Ecdysozoa</taxon>
        <taxon>Arthropoda</taxon>
        <taxon>Hexapoda</taxon>
        <taxon>Insecta</taxon>
        <taxon>Pterygota</taxon>
        <taxon>Neoptera</taxon>
        <taxon>Paraneoptera</taxon>
        <taxon>Hemiptera</taxon>
        <taxon>Sternorrhyncha</taxon>
        <taxon>Aphidomorpha</taxon>
        <taxon>Aphidoidea</taxon>
        <taxon>Aphididae</taxon>
        <taxon>Macrosiphini</taxon>
        <taxon>Acyrthosiphon</taxon>
    </lineage>
</organism>
<name>A0A8R2B5Y9_ACYPI</name>
<dbReference type="OrthoDB" id="6583794at2759"/>
<dbReference type="KEGG" id="api:103309458"/>
<feature type="domain" description="DDE Tnp4" evidence="3">
    <location>
        <begin position="23"/>
        <end position="107"/>
    </location>
</feature>
<evidence type="ECO:0000256" key="1">
    <source>
        <dbReference type="ARBA" id="ARBA00001968"/>
    </source>
</evidence>
<evidence type="ECO:0000259" key="3">
    <source>
        <dbReference type="Pfam" id="PF13359"/>
    </source>
</evidence>
<sequence>MGQGFENQTMNVPTDKPLPGQVHDTPYVLLGDEAFALKPYLMRPFPYRQSRQDPMKETFNYRLCRARRVVENAFGIMAKKFRIYSRPLEINVDTINTVIMTTCIFHNFLRTRQSGDEEYFDNLEEEYNQQDQNMLLPFINDSRRGPNEAFEIREKCINWFIENRLEK</sequence>
<comment type="cofactor">
    <cofactor evidence="1">
        <name>a divalent metal cation</name>
        <dbReference type="ChEBI" id="CHEBI:60240"/>
    </cofactor>
</comment>
<evidence type="ECO:0000313" key="4">
    <source>
        <dbReference type="EnsemblMetazoa" id="XP_008183151.1"/>
    </source>
</evidence>
<dbReference type="Proteomes" id="UP000007819">
    <property type="component" value="Chromosome A3"/>
</dbReference>
<reference evidence="5" key="1">
    <citation type="submission" date="2010-06" db="EMBL/GenBank/DDBJ databases">
        <authorList>
            <person name="Jiang H."/>
            <person name="Abraham K."/>
            <person name="Ali S."/>
            <person name="Alsbrooks S.L."/>
            <person name="Anim B.N."/>
            <person name="Anosike U.S."/>
            <person name="Attaway T."/>
            <person name="Bandaranaike D.P."/>
            <person name="Battles P.K."/>
            <person name="Bell S.N."/>
            <person name="Bell A.V."/>
            <person name="Beltran B."/>
            <person name="Bickham C."/>
            <person name="Bustamante Y."/>
            <person name="Caleb T."/>
            <person name="Canada A."/>
            <person name="Cardenas V."/>
            <person name="Carter K."/>
            <person name="Chacko J."/>
            <person name="Chandrabose M.N."/>
            <person name="Chavez D."/>
            <person name="Chavez A."/>
            <person name="Chen L."/>
            <person name="Chu H.-S."/>
            <person name="Claassen K.J."/>
            <person name="Cockrell R."/>
            <person name="Collins M."/>
            <person name="Cooper J.A."/>
            <person name="Cree A."/>
            <person name="Curry S.M."/>
            <person name="Da Y."/>
            <person name="Dao M.D."/>
            <person name="Das B."/>
            <person name="Davila M.-L."/>
            <person name="Davy-Carroll L."/>
            <person name="Denson S."/>
            <person name="Dinh H."/>
            <person name="Ebong V.E."/>
            <person name="Edwards J.R."/>
            <person name="Egan A."/>
            <person name="El-Daye J."/>
            <person name="Escobedo L."/>
            <person name="Fernandez S."/>
            <person name="Fernando P.R."/>
            <person name="Flagg N."/>
            <person name="Forbes L.D."/>
            <person name="Fowler R.G."/>
            <person name="Fu Q."/>
            <person name="Gabisi R.A."/>
            <person name="Ganer J."/>
            <person name="Garbino Pronczuk A."/>
            <person name="Garcia R.M."/>
            <person name="Garner T."/>
            <person name="Garrett T.E."/>
            <person name="Gonzalez D.A."/>
            <person name="Hamid H."/>
            <person name="Hawkins E.S."/>
            <person name="Hirani K."/>
            <person name="Hogues M.E."/>
            <person name="Hollins B."/>
            <person name="Hsiao C.-H."/>
            <person name="Jabil R."/>
            <person name="James M.L."/>
            <person name="Jhangiani S.N."/>
            <person name="Johnson B."/>
            <person name="Johnson Q."/>
            <person name="Joshi V."/>
            <person name="Kalu J.B."/>
            <person name="Kam C."/>
            <person name="Kashfia A."/>
            <person name="Keebler J."/>
            <person name="Kisamo H."/>
            <person name="Kovar C.L."/>
            <person name="Lago L.A."/>
            <person name="Lai C.-Y."/>
            <person name="Laidlaw J."/>
            <person name="Lara F."/>
            <person name="Le T.-K."/>
            <person name="Lee S.L."/>
            <person name="Legall F.H."/>
            <person name="Lemon S.J."/>
            <person name="Lewis L.R."/>
            <person name="Li B."/>
            <person name="Liu Y."/>
            <person name="Liu Y.-S."/>
            <person name="Lopez J."/>
            <person name="Lozado R.J."/>
            <person name="Lu J."/>
            <person name="Madu R.C."/>
            <person name="Maheshwari M."/>
            <person name="Maheshwari R."/>
            <person name="Malloy K."/>
            <person name="Martinez E."/>
            <person name="Mathew T."/>
            <person name="Mercado I.C."/>
            <person name="Mercado C."/>
            <person name="Meyer B."/>
            <person name="Montgomery K."/>
            <person name="Morgan M.B."/>
            <person name="Munidasa M."/>
            <person name="Nazareth L.V."/>
            <person name="Nelson J."/>
            <person name="Ng B.M."/>
            <person name="Nguyen N.B."/>
            <person name="Nguyen P.Q."/>
            <person name="Nguyen T."/>
            <person name="Obregon M."/>
            <person name="Okwuonu G.O."/>
            <person name="Onwere C.G."/>
            <person name="Orozco G."/>
            <person name="Parra A."/>
            <person name="Patel S."/>
            <person name="Patil S."/>
            <person name="Perez A."/>
            <person name="Perez Y."/>
            <person name="Pham C."/>
            <person name="Primus E.L."/>
            <person name="Pu L.-L."/>
            <person name="Puazo M."/>
            <person name="Qin X."/>
            <person name="Quiroz J.B."/>
            <person name="Reese J."/>
            <person name="Richards S."/>
            <person name="Rives C.M."/>
            <person name="Robberts R."/>
            <person name="Ruiz S.J."/>
            <person name="Ruiz M.J."/>
            <person name="Santibanez J."/>
            <person name="Schneider B.W."/>
            <person name="Sisson I."/>
            <person name="Smith M."/>
            <person name="Sodergren E."/>
            <person name="Song X.-Z."/>
            <person name="Song B.B."/>
            <person name="Summersgill H."/>
            <person name="Thelus R."/>
            <person name="Thornton R.D."/>
            <person name="Trejos Z.Y."/>
            <person name="Usmani K."/>
            <person name="Vattathil S."/>
            <person name="Villasana D."/>
            <person name="Walker D.L."/>
            <person name="Wang S."/>
            <person name="Wang K."/>
            <person name="White C.S."/>
            <person name="Williams A.C."/>
            <person name="Williamson J."/>
            <person name="Wilson K."/>
            <person name="Woghiren I.O."/>
            <person name="Woodworth J.R."/>
            <person name="Worley K.C."/>
            <person name="Wright R.A."/>
            <person name="Wu W."/>
            <person name="Young L."/>
            <person name="Zhang L."/>
            <person name="Zhang J."/>
            <person name="Zhu Y."/>
            <person name="Muzny D.M."/>
            <person name="Weinstock G."/>
            <person name="Gibbs R.A."/>
        </authorList>
    </citation>
    <scope>NUCLEOTIDE SEQUENCE [LARGE SCALE GENOMIC DNA]</scope>
    <source>
        <strain evidence="5">LSR1</strain>
    </source>
</reference>
<dbReference type="InterPro" id="IPR027806">
    <property type="entry name" value="HARBI1_dom"/>
</dbReference>
<dbReference type="AlphaFoldDB" id="A0A8R2B5Y9"/>
<accession>A0A8R2B5Y9</accession>
<dbReference type="EnsemblMetazoa" id="XM_008184929.1">
    <property type="protein sequence ID" value="XP_008183151.1"/>
    <property type="gene ID" value="LOC103309458"/>
</dbReference>
<dbReference type="RefSeq" id="XP_008183151.1">
    <property type="nucleotide sequence ID" value="XM_008184929.1"/>
</dbReference>
<evidence type="ECO:0000256" key="2">
    <source>
        <dbReference type="ARBA" id="ARBA00022723"/>
    </source>
</evidence>
<reference evidence="4" key="2">
    <citation type="submission" date="2022-06" db="UniProtKB">
        <authorList>
            <consortium name="EnsemblMetazoa"/>
        </authorList>
    </citation>
    <scope>IDENTIFICATION</scope>
</reference>
<dbReference type="GeneID" id="103309458"/>
<evidence type="ECO:0000313" key="5">
    <source>
        <dbReference type="Proteomes" id="UP000007819"/>
    </source>
</evidence>
<keyword evidence="2" id="KW-0479">Metal-binding</keyword>
<dbReference type="GO" id="GO:0046872">
    <property type="term" value="F:metal ion binding"/>
    <property type="evidence" value="ECO:0007669"/>
    <property type="project" value="UniProtKB-KW"/>
</dbReference>
<protein>
    <recommendedName>
        <fullName evidence="3">DDE Tnp4 domain-containing protein</fullName>
    </recommendedName>
</protein>
<proteinExistence type="predicted"/>
<keyword evidence="5" id="KW-1185">Reference proteome</keyword>
<dbReference type="Pfam" id="PF13359">
    <property type="entry name" value="DDE_Tnp_4"/>
    <property type="match status" value="1"/>
</dbReference>